<keyword evidence="2" id="KW-1185">Reference proteome</keyword>
<dbReference type="EMBL" id="CP104013">
    <property type="protein sequence ID" value="UYP47505.1"/>
    <property type="molecule type" value="Genomic_DNA"/>
</dbReference>
<organism evidence="1 2">
    <name type="scientific">Candidatus Lokiarchaeum ossiferum</name>
    <dbReference type="NCBI Taxonomy" id="2951803"/>
    <lineage>
        <taxon>Archaea</taxon>
        <taxon>Promethearchaeati</taxon>
        <taxon>Promethearchaeota</taxon>
        <taxon>Promethearchaeia</taxon>
        <taxon>Promethearchaeales</taxon>
        <taxon>Promethearchaeaceae</taxon>
        <taxon>Candidatus Lokiarchaeum</taxon>
    </lineage>
</organism>
<name>A0ABY6HVH8_9ARCH</name>
<gene>
    <name evidence="1" type="ORF">NEF87_003790</name>
</gene>
<sequence>MTNFKSTKKMRQFSIDLGTAGSVSYMMNTETIFEDWPLEMKMECLNTILILKSLGMISPKVYDQKYKKIVEEYSLDLQDLLQFIK</sequence>
<evidence type="ECO:0000313" key="2">
    <source>
        <dbReference type="Proteomes" id="UP001208689"/>
    </source>
</evidence>
<accession>A0ABY6HVH8</accession>
<protein>
    <submittedName>
        <fullName evidence="1">Uncharacterized protein</fullName>
    </submittedName>
</protein>
<reference evidence="1" key="1">
    <citation type="submission" date="2022-09" db="EMBL/GenBank/DDBJ databases">
        <title>Actin cytoskeleton and complex cell architecture in an #Asgard archaeon.</title>
        <authorList>
            <person name="Ponce Toledo R.I."/>
            <person name="Schleper C."/>
            <person name="Rodrigues Oliveira T."/>
            <person name="Wollweber F."/>
            <person name="Xu J."/>
            <person name="Rittmann S."/>
            <person name="Klingl A."/>
            <person name="Pilhofer M."/>
        </authorList>
    </citation>
    <scope>NUCLEOTIDE SEQUENCE</scope>
    <source>
        <strain evidence="1">B-35</strain>
    </source>
</reference>
<dbReference type="Proteomes" id="UP001208689">
    <property type="component" value="Chromosome"/>
</dbReference>
<evidence type="ECO:0000313" key="1">
    <source>
        <dbReference type="EMBL" id="UYP47505.1"/>
    </source>
</evidence>
<proteinExistence type="predicted"/>